<dbReference type="SUPFAM" id="SSF46548">
    <property type="entry name" value="alpha-helical ferredoxin"/>
    <property type="match status" value="1"/>
</dbReference>
<feature type="domain" description="4Fe-4S ferredoxin-type" evidence="4">
    <location>
        <begin position="298"/>
        <end position="329"/>
    </location>
</feature>
<dbReference type="GO" id="GO:0046872">
    <property type="term" value="F:metal ion binding"/>
    <property type="evidence" value="ECO:0007669"/>
    <property type="project" value="UniProtKB-KW"/>
</dbReference>
<dbReference type="Gene3D" id="3.20.20.100">
    <property type="entry name" value="NADP-dependent oxidoreductase domain"/>
    <property type="match status" value="1"/>
</dbReference>
<keyword evidence="1" id="KW-0479">Metal-binding</keyword>
<dbReference type="GO" id="GO:0016491">
    <property type="term" value="F:oxidoreductase activity"/>
    <property type="evidence" value="ECO:0007669"/>
    <property type="project" value="InterPro"/>
</dbReference>
<dbReference type="InterPro" id="IPR053135">
    <property type="entry name" value="AKR2_Oxidoreductase"/>
</dbReference>
<evidence type="ECO:0000256" key="2">
    <source>
        <dbReference type="ARBA" id="ARBA00023004"/>
    </source>
</evidence>
<evidence type="ECO:0000256" key="3">
    <source>
        <dbReference type="ARBA" id="ARBA00023014"/>
    </source>
</evidence>
<evidence type="ECO:0000256" key="1">
    <source>
        <dbReference type="ARBA" id="ARBA00022723"/>
    </source>
</evidence>
<accession>A5CYR4</accession>
<evidence type="ECO:0000313" key="6">
    <source>
        <dbReference type="Proteomes" id="UP000006556"/>
    </source>
</evidence>
<name>A5CYR4_PELTS</name>
<sequence>MRYRRLGRTGLQVAEIGFGGIPIQRISGEEAAAVINRALELGINFFDTARAYTDSEEKLGAVLRKRRGDVIIATKSMARTREKMAADIRRSLEVMGLEYIDLYQMHNVKDRESLQQVLGAGGALAALREAKKEGLVRHIGVTSHVKETLLDLMKVEDIETVQFPFNPVETNGVQEVLDLAGRTDTGVIVMKPLAGGGFRQAGLALRYILAHPVSVVIPGMDTVEQVEQNAAVGSGPLDLSPAEKKALEEEKAGLGATFCRRCEYCQPCPVGIDIPTVFLLDGYYRRYDLKGWAIQRYNAMKVKPGACKECGACEEKCPYNLPIRTMLKDAVSRLG</sequence>
<dbReference type="InterPro" id="IPR020471">
    <property type="entry name" value="AKR"/>
</dbReference>
<dbReference type="PROSITE" id="PS51379">
    <property type="entry name" value="4FE4S_FER_2"/>
    <property type="match status" value="1"/>
</dbReference>
<dbReference type="eggNOG" id="COG1453">
    <property type="taxonomic scope" value="Bacteria"/>
</dbReference>
<dbReference type="GO" id="GO:0051536">
    <property type="term" value="F:iron-sulfur cluster binding"/>
    <property type="evidence" value="ECO:0007669"/>
    <property type="project" value="UniProtKB-KW"/>
</dbReference>
<dbReference type="EMBL" id="AP009389">
    <property type="protein sequence ID" value="BAF60867.1"/>
    <property type="molecule type" value="Genomic_DNA"/>
</dbReference>
<dbReference type="KEGG" id="pth:PTH_2686"/>
<dbReference type="AlphaFoldDB" id="A5CYR4"/>
<proteinExistence type="predicted"/>
<protein>
    <submittedName>
        <fullName evidence="5">Predicted oxidoreductases</fullName>
    </submittedName>
</protein>
<dbReference type="SUPFAM" id="SSF51430">
    <property type="entry name" value="NAD(P)-linked oxidoreductase"/>
    <property type="match status" value="1"/>
</dbReference>
<dbReference type="InterPro" id="IPR017900">
    <property type="entry name" value="4Fe4S_Fe_S_CS"/>
</dbReference>
<organism evidence="5 6">
    <name type="scientific">Pelotomaculum thermopropionicum (strain DSM 13744 / JCM 10971 / SI)</name>
    <dbReference type="NCBI Taxonomy" id="370438"/>
    <lineage>
        <taxon>Bacteria</taxon>
        <taxon>Bacillati</taxon>
        <taxon>Bacillota</taxon>
        <taxon>Clostridia</taxon>
        <taxon>Eubacteriales</taxon>
        <taxon>Desulfotomaculaceae</taxon>
        <taxon>Pelotomaculum</taxon>
    </lineage>
</organism>
<evidence type="ECO:0000313" key="5">
    <source>
        <dbReference type="EMBL" id="BAF60867.1"/>
    </source>
</evidence>
<dbReference type="PROSITE" id="PS00198">
    <property type="entry name" value="4FE4S_FER_1"/>
    <property type="match status" value="1"/>
</dbReference>
<dbReference type="PANTHER" id="PTHR43312">
    <property type="entry name" value="D-THREO-ALDOSE 1-DEHYDROGENASE"/>
    <property type="match status" value="1"/>
</dbReference>
<dbReference type="CDD" id="cd19100">
    <property type="entry name" value="AKR_unchar"/>
    <property type="match status" value="1"/>
</dbReference>
<evidence type="ECO:0000259" key="4">
    <source>
        <dbReference type="PROSITE" id="PS51379"/>
    </source>
</evidence>
<dbReference type="InterPro" id="IPR023210">
    <property type="entry name" value="NADP_OxRdtase_dom"/>
</dbReference>
<dbReference type="Proteomes" id="UP000006556">
    <property type="component" value="Chromosome"/>
</dbReference>
<keyword evidence="3" id="KW-0411">Iron-sulfur</keyword>
<dbReference type="Pfam" id="PF13534">
    <property type="entry name" value="Fer4_17"/>
    <property type="match status" value="1"/>
</dbReference>
<dbReference type="PRINTS" id="PR00069">
    <property type="entry name" value="ALDKETRDTASE"/>
</dbReference>
<gene>
    <name evidence="5" type="primary">Tas</name>
    <name evidence="5" type="ordered locus">PTH_2686</name>
</gene>
<keyword evidence="2" id="KW-0408">Iron</keyword>
<dbReference type="HOGENOM" id="CLU_023205_3_1_9"/>
<dbReference type="PANTHER" id="PTHR43312:SF1">
    <property type="entry name" value="NADP-DEPENDENT OXIDOREDUCTASE DOMAIN-CONTAINING PROTEIN"/>
    <property type="match status" value="1"/>
</dbReference>
<dbReference type="InterPro" id="IPR036812">
    <property type="entry name" value="NAD(P)_OxRdtase_dom_sf"/>
</dbReference>
<dbReference type="InterPro" id="IPR017896">
    <property type="entry name" value="4Fe4S_Fe-S-bd"/>
</dbReference>
<dbReference type="STRING" id="370438.PTH_2686"/>
<reference evidence="6" key="1">
    <citation type="journal article" date="2008" name="Genome Res.">
        <title>The genome of Pelotomaculum thermopropionicum reveals niche-associated evolution in anaerobic microbiota.</title>
        <authorList>
            <person name="Kosaka T."/>
            <person name="Kato S."/>
            <person name="Shimoyama T."/>
            <person name="Ishii S."/>
            <person name="Abe T."/>
            <person name="Watanabe K."/>
        </authorList>
    </citation>
    <scope>NUCLEOTIDE SEQUENCE [LARGE SCALE GENOMIC DNA]</scope>
    <source>
        <strain evidence="6">DSM 13744 / JCM 10971 / SI</strain>
    </source>
</reference>
<dbReference type="Pfam" id="PF00248">
    <property type="entry name" value="Aldo_ket_red"/>
    <property type="match status" value="1"/>
</dbReference>
<keyword evidence="6" id="KW-1185">Reference proteome</keyword>